<evidence type="ECO:0000256" key="2">
    <source>
        <dbReference type="SAM" id="Phobius"/>
    </source>
</evidence>
<comment type="caution">
    <text evidence="3">The sequence shown here is derived from an EMBL/GenBank/DDBJ whole genome shotgun (WGS) entry which is preliminary data.</text>
</comment>
<feature type="non-terminal residue" evidence="3">
    <location>
        <position position="1"/>
    </location>
</feature>
<feature type="transmembrane region" description="Helical" evidence="2">
    <location>
        <begin position="75"/>
        <end position="92"/>
    </location>
</feature>
<dbReference type="AlphaFoldDB" id="A0A392NYL6"/>
<feature type="region of interest" description="Disordered" evidence="1">
    <location>
        <begin position="1"/>
        <end position="26"/>
    </location>
</feature>
<feature type="compositionally biased region" description="Basic and acidic residues" evidence="1">
    <location>
        <begin position="12"/>
        <end position="26"/>
    </location>
</feature>
<proteinExistence type="predicted"/>
<accession>A0A392NYL6</accession>
<dbReference type="Proteomes" id="UP000265520">
    <property type="component" value="Unassembled WGS sequence"/>
</dbReference>
<keyword evidence="2" id="KW-0472">Membrane</keyword>
<evidence type="ECO:0000313" key="4">
    <source>
        <dbReference type="Proteomes" id="UP000265520"/>
    </source>
</evidence>
<evidence type="ECO:0000313" key="3">
    <source>
        <dbReference type="EMBL" id="MCI04857.1"/>
    </source>
</evidence>
<keyword evidence="2" id="KW-1133">Transmembrane helix</keyword>
<organism evidence="3 4">
    <name type="scientific">Trifolium medium</name>
    <dbReference type="NCBI Taxonomy" id="97028"/>
    <lineage>
        <taxon>Eukaryota</taxon>
        <taxon>Viridiplantae</taxon>
        <taxon>Streptophyta</taxon>
        <taxon>Embryophyta</taxon>
        <taxon>Tracheophyta</taxon>
        <taxon>Spermatophyta</taxon>
        <taxon>Magnoliopsida</taxon>
        <taxon>eudicotyledons</taxon>
        <taxon>Gunneridae</taxon>
        <taxon>Pentapetalae</taxon>
        <taxon>rosids</taxon>
        <taxon>fabids</taxon>
        <taxon>Fabales</taxon>
        <taxon>Fabaceae</taxon>
        <taxon>Papilionoideae</taxon>
        <taxon>50 kb inversion clade</taxon>
        <taxon>NPAAA clade</taxon>
        <taxon>Hologalegina</taxon>
        <taxon>IRL clade</taxon>
        <taxon>Trifolieae</taxon>
        <taxon>Trifolium</taxon>
    </lineage>
</organism>
<name>A0A392NYL6_9FABA</name>
<keyword evidence="4" id="KW-1185">Reference proteome</keyword>
<dbReference type="EMBL" id="LXQA010056754">
    <property type="protein sequence ID" value="MCI04857.1"/>
    <property type="molecule type" value="Genomic_DNA"/>
</dbReference>
<evidence type="ECO:0000256" key="1">
    <source>
        <dbReference type="SAM" id="MobiDB-lite"/>
    </source>
</evidence>
<reference evidence="3 4" key="1">
    <citation type="journal article" date="2018" name="Front. Plant Sci.">
        <title>Red Clover (Trifolium pratense) and Zigzag Clover (T. medium) - A Picture of Genomic Similarities and Differences.</title>
        <authorList>
            <person name="Dluhosova J."/>
            <person name="Istvanek J."/>
            <person name="Nedelnik J."/>
            <person name="Repkova J."/>
        </authorList>
    </citation>
    <scope>NUCLEOTIDE SEQUENCE [LARGE SCALE GENOMIC DNA]</scope>
    <source>
        <strain evidence="4">cv. 10/8</strain>
        <tissue evidence="3">Leaf</tissue>
    </source>
</reference>
<sequence>RSVELKNQNAYARERERASNREREGEVRCGSRSASLAATVAENLTAERERCGGEAGVRQNSVVMVRFRNGGDGNLSFSFDLFLFILFWCLWVV</sequence>
<keyword evidence="2" id="KW-0812">Transmembrane</keyword>
<protein>
    <submittedName>
        <fullName evidence="3">Uncharacterized protein</fullName>
    </submittedName>
</protein>
<feature type="compositionally biased region" description="Polar residues" evidence="1">
    <location>
        <begin position="1"/>
        <end position="10"/>
    </location>
</feature>